<name>Q207L9_ICTPU</name>
<protein>
    <submittedName>
        <fullName evidence="1">Uncharacterized protein</fullName>
    </submittedName>
</protein>
<evidence type="ECO:0000313" key="1">
    <source>
        <dbReference type="EMBL" id="ABD65551.1"/>
    </source>
</evidence>
<organism evidence="1">
    <name type="scientific">Ictalurus punctatus</name>
    <name type="common">Channel catfish</name>
    <name type="synonym">Silurus punctatus</name>
    <dbReference type="NCBI Taxonomy" id="7998"/>
    <lineage>
        <taxon>Eukaryota</taxon>
        <taxon>Metazoa</taxon>
        <taxon>Chordata</taxon>
        <taxon>Craniata</taxon>
        <taxon>Vertebrata</taxon>
        <taxon>Euteleostomi</taxon>
        <taxon>Actinopterygii</taxon>
        <taxon>Neopterygii</taxon>
        <taxon>Teleostei</taxon>
        <taxon>Ostariophysi</taxon>
        <taxon>Siluriformes</taxon>
        <taxon>Ictaluridae</taxon>
        <taxon>Ictalurus</taxon>
    </lineage>
</organism>
<sequence length="61" mass="7041">TSLCSPPNLERYFNVSLRRETNGTSHNGCSFLTSSRGSFWTVLLLLYRPFAHVGFLFDDRR</sequence>
<dbReference type="AlphaFoldDB" id="Q207L9"/>
<accession>Q207L9</accession>
<feature type="non-terminal residue" evidence="1">
    <location>
        <position position="1"/>
    </location>
</feature>
<proteinExistence type="evidence at transcript level"/>
<feature type="non-terminal residue" evidence="1">
    <location>
        <position position="61"/>
    </location>
</feature>
<reference evidence="1" key="1">
    <citation type="submission" date="2006-02" db="EMBL/GenBank/DDBJ databases">
        <title>Channel catfish gene expression after Edwardsiella ictaluri infection.</title>
        <authorList>
            <person name="Yeh H.-Y."/>
            <person name="Klesius P.H."/>
        </authorList>
    </citation>
    <scope>NUCLEOTIDE SEQUENCE</scope>
</reference>
<dbReference type="EMBL" id="DQ407879">
    <property type="protein sequence ID" value="ABD65551.1"/>
    <property type="molecule type" value="mRNA"/>
</dbReference>